<dbReference type="EMBL" id="BRXR01000001">
    <property type="protein sequence ID" value="GLC28960.1"/>
    <property type="molecule type" value="Genomic_DNA"/>
</dbReference>
<reference evidence="2 3" key="1">
    <citation type="journal article" date="2024" name="Int. J. Syst. Evol. Microbiol.">
        <title>Clostridium omnivorum sp. nov., isolated from anoxic soil under the treatment of reductive soil disinfestation.</title>
        <authorList>
            <person name="Ueki A."/>
            <person name="Tonouchi A."/>
            <person name="Kaku N."/>
            <person name="Honma S."/>
            <person name="Ueki K."/>
        </authorList>
    </citation>
    <scope>NUCLEOTIDE SEQUENCE [LARGE SCALE GENOMIC DNA]</scope>
    <source>
        <strain evidence="2 3">E14</strain>
    </source>
</reference>
<name>A0ABQ5N1L2_9CLOT</name>
<dbReference type="PANTHER" id="PTHR37314:SF4">
    <property type="entry name" value="UPF0700 TRANSMEMBRANE PROTEIN YOAK"/>
    <property type="match status" value="1"/>
</dbReference>
<feature type="transmembrane region" description="Helical" evidence="1">
    <location>
        <begin position="205"/>
        <end position="222"/>
    </location>
</feature>
<organism evidence="2 3">
    <name type="scientific">Clostridium omnivorum</name>
    <dbReference type="NCBI Taxonomy" id="1604902"/>
    <lineage>
        <taxon>Bacteria</taxon>
        <taxon>Bacillati</taxon>
        <taxon>Bacillota</taxon>
        <taxon>Clostridia</taxon>
        <taxon>Eubacteriales</taxon>
        <taxon>Clostridiaceae</taxon>
        <taxon>Clostridium</taxon>
    </lineage>
</organism>
<dbReference type="InterPro" id="IPR010699">
    <property type="entry name" value="DUF1275"/>
</dbReference>
<dbReference type="RefSeq" id="WP_264848232.1">
    <property type="nucleotide sequence ID" value="NZ_BRXR01000001.1"/>
</dbReference>
<keyword evidence="1" id="KW-1133">Transmembrane helix</keyword>
<keyword evidence="3" id="KW-1185">Reference proteome</keyword>
<feature type="transmembrane region" description="Helical" evidence="1">
    <location>
        <begin position="176"/>
        <end position="199"/>
    </location>
</feature>
<protein>
    <submittedName>
        <fullName evidence="2">Membrane protein</fullName>
    </submittedName>
</protein>
<feature type="transmembrane region" description="Helical" evidence="1">
    <location>
        <begin position="92"/>
        <end position="113"/>
    </location>
</feature>
<dbReference type="Pfam" id="PF06912">
    <property type="entry name" value="DUF1275"/>
    <property type="match status" value="1"/>
</dbReference>
<evidence type="ECO:0000256" key="1">
    <source>
        <dbReference type="SAM" id="Phobius"/>
    </source>
</evidence>
<feature type="transmembrane region" description="Helical" evidence="1">
    <location>
        <begin position="59"/>
        <end position="80"/>
    </location>
</feature>
<gene>
    <name evidence="2" type="ORF">bsdE14_03700</name>
</gene>
<keyword evidence="1" id="KW-0812">Transmembrane</keyword>
<accession>A0ABQ5N1L2</accession>
<evidence type="ECO:0000313" key="2">
    <source>
        <dbReference type="EMBL" id="GLC28960.1"/>
    </source>
</evidence>
<dbReference type="Proteomes" id="UP001208567">
    <property type="component" value="Unassembled WGS sequence"/>
</dbReference>
<proteinExistence type="predicted"/>
<evidence type="ECO:0000313" key="3">
    <source>
        <dbReference type="Proteomes" id="UP001208567"/>
    </source>
</evidence>
<keyword evidence="1" id="KW-0472">Membrane</keyword>
<sequence length="239" mass="27003">MEIAKQDTKATEKLGYGMLLASIGGVMDMYTYTVRGKVFATGQTGNFVLAAVRLAEQDYIGMIHALVPIIAFWLGIFAAWHIFYSYCKDKQLIWQRIILITALFILFITGLIPLSYPDIIADSLVAFAASLQYCAFRKFGEGNNYASIFCSGNMRSCAENYYKGIVQKDKQSLKRALKYTCILLSFFTGAVLGTIMSFIFHEKSIWIVLILISAAFVISYDFNEDIFKILFLLKSPKRQ</sequence>
<feature type="transmembrane region" description="Helical" evidence="1">
    <location>
        <begin position="119"/>
        <end position="136"/>
    </location>
</feature>
<comment type="caution">
    <text evidence="2">The sequence shown here is derived from an EMBL/GenBank/DDBJ whole genome shotgun (WGS) entry which is preliminary data.</text>
</comment>
<dbReference type="PANTHER" id="PTHR37314">
    <property type="entry name" value="SLR0142 PROTEIN"/>
    <property type="match status" value="1"/>
</dbReference>